<evidence type="ECO:0000256" key="2">
    <source>
        <dbReference type="SAM" id="Phobius"/>
    </source>
</evidence>
<sequence>MATSNGSASSDFHSRALAYVAIPLAVVVSLGVVAMVLHTQRRKRLLKRRLQYVGSNPGARRALERDLQEAWMRGTPPEERRQQQRRAMGRWNRNNANGVNGGGRWAWARELLTARGEEGLNEFGEAPPPYDGRRRGSKIQGEGDVVELEAGPSGPGSGSGAMGGIAPGTEGDAGQSSDQQRRSTSEQGQPPAYEGPPGAAHGAAPITVPAPALTHDARLSRVSA</sequence>
<name>A0AA38RT37_9PEZI</name>
<keyword evidence="2" id="KW-1133">Transmembrane helix</keyword>
<evidence type="ECO:0000313" key="4">
    <source>
        <dbReference type="Proteomes" id="UP001174691"/>
    </source>
</evidence>
<feature type="region of interest" description="Disordered" evidence="1">
    <location>
        <begin position="73"/>
        <end position="99"/>
    </location>
</feature>
<feature type="compositionally biased region" description="Gly residues" evidence="1">
    <location>
        <begin position="153"/>
        <end position="166"/>
    </location>
</feature>
<dbReference type="AlphaFoldDB" id="A0AA38RT37"/>
<evidence type="ECO:0000313" key="3">
    <source>
        <dbReference type="EMBL" id="KAJ9150045.1"/>
    </source>
</evidence>
<keyword evidence="2" id="KW-0472">Membrane</keyword>
<keyword evidence="2" id="KW-0812">Transmembrane</keyword>
<accession>A0AA38RT37</accession>
<organism evidence="3 4">
    <name type="scientific">Coniochaeta hoffmannii</name>
    <dbReference type="NCBI Taxonomy" id="91930"/>
    <lineage>
        <taxon>Eukaryota</taxon>
        <taxon>Fungi</taxon>
        <taxon>Dikarya</taxon>
        <taxon>Ascomycota</taxon>
        <taxon>Pezizomycotina</taxon>
        <taxon>Sordariomycetes</taxon>
        <taxon>Sordariomycetidae</taxon>
        <taxon>Coniochaetales</taxon>
        <taxon>Coniochaetaceae</taxon>
        <taxon>Coniochaeta</taxon>
    </lineage>
</organism>
<comment type="caution">
    <text evidence="3">The sequence shown here is derived from an EMBL/GenBank/DDBJ whole genome shotgun (WGS) entry which is preliminary data.</text>
</comment>
<feature type="compositionally biased region" description="Low complexity" evidence="1">
    <location>
        <begin position="188"/>
        <end position="205"/>
    </location>
</feature>
<reference evidence="3" key="1">
    <citation type="submission" date="2022-07" db="EMBL/GenBank/DDBJ databases">
        <title>Fungi with potential for degradation of polypropylene.</title>
        <authorList>
            <person name="Gostincar C."/>
        </authorList>
    </citation>
    <scope>NUCLEOTIDE SEQUENCE</scope>
    <source>
        <strain evidence="3">EXF-13287</strain>
    </source>
</reference>
<gene>
    <name evidence="3" type="ORF">NKR19_g5466</name>
</gene>
<feature type="compositionally biased region" description="Basic and acidic residues" evidence="1">
    <location>
        <begin position="215"/>
        <end position="224"/>
    </location>
</feature>
<proteinExistence type="predicted"/>
<protein>
    <submittedName>
        <fullName evidence="3">Uncharacterized protein</fullName>
    </submittedName>
</protein>
<feature type="compositionally biased region" description="Low complexity" evidence="1">
    <location>
        <begin position="89"/>
        <end position="98"/>
    </location>
</feature>
<evidence type="ECO:0000256" key="1">
    <source>
        <dbReference type="SAM" id="MobiDB-lite"/>
    </source>
</evidence>
<dbReference type="EMBL" id="JANBVN010000075">
    <property type="protein sequence ID" value="KAJ9150045.1"/>
    <property type="molecule type" value="Genomic_DNA"/>
</dbReference>
<dbReference type="Proteomes" id="UP001174691">
    <property type="component" value="Unassembled WGS sequence"/>
</dbReference>
<keyword evidence="4" id="KW-1185">Reference proteome</keyword>
<feature type="region of interest" description="Disordered" evidence="1">
    <location>
        <begin position="118"/>
        <end position="224"/>
    </location>
</feature>
<feature type="transmembrane region" description="Helical" evidence="2">
    <location>
        <begin position="16"/>
        <end position="39"/>
    </location>
</feature>